<sequence>MEFDSSENNKVNTDSLFCFVDGCFTTSARNKNLGFHQFPPNDEKRILRKYKNGTQKLVNTRQLWIEALNIEREGTTVIGKMRVCSLHFSRNDFNIQDVKKPFAYLKRTAIPRRNLPLRKNSKLTTRLQVRGFNRLKWRGRLAFQDLDVRVPVSRNRPMKKTEQKESTKETPQNEGGRGEGEEAERIEEEEEEECMQVEGFTVSSLEDGMEKAIGLDGECAVTDKEQITSEFIIKEEPLSDNEQEMEDWSEENNTAGVERNENYNEGEPVWIAPTTVDDKVTQRQSTTQSVLDDLESSADETDLERREKKKEEEEEKDAEEEKEEEEETSVRDRPCKSCGKRDCSGHDVGLSPSAFVCVVCNELFHTSAQLDAHSEKHDEELNMYGNSWHDDFVYRNSKDLECKICGKHFATKTVLKEHVSRHVGDKLLVCVLCGRQFRHKINLVVHVNAHTIVRHFSCAQCPMVFGMRVDLEDHRRMHAEHHFKCQLCGAGFASQRALWTHKQVHTRRMASKKKKGSNSTNSFGRNGYNIKRSSYPCRVCSKVLSTKNTLREHMMIHSGEKPHECMLCGKLIRHKANFILHVQSHSQRRHLPPSHFCHLCETDFATKAELSRHQAEMHYQASSSSPTRCMLCGDSFRGEQALRQHVEEVHGDEGNRSQEDEEEEEEYGELFRPHLLDGFAGGVYREKVEQE</sequence>
<feature type="region of interest" description="Disordered" evidence="12">
    <location>
        <begin position="154"/>
        <end position="196"/>
    </location>
</feature>
<feature type="compositionally biased region" description="Acidic residues" evidence="12">
    <location>
        <begin position="659"/>
        <end position="668"/>
    </location>
</feature>
<evidence type="ECO:0000256" key="2">
    <source>
        <dbReference type="ARBA" id="ARBA00022723"/>
    </source>
</evidence>
<feature type="domain" description="THAP-type" evidence="14">
    <location>
        <begin position="13"/>
        <end position="114"/>
    </location>
</feature>
<keyword evidence="9" id="KW-0539">Nucleus</keyword>
<feature type="compositionally biased region" description="Acidic residues" evidence="12">
    <location>
        <begin position="292"/>
        <end position="302"/>
    </location>
</feature>
<evidence type="ECO:0000256" key="5">
    <source>
        <dbReference type="ARBA" id="ARBA00022833"/>
    </source>
</evidence>
<evidence type="ECO:0000256" key="4">
    <source>
        <dbReference type="ARBA" id="ARBA00022771"/>
    </source>
</evidence>
<proteinExistence type="predicted"/>
<dbReference type="InParanoid" id="A0A482WSM9"/>
<gene>
    <name evidence="15" type="ORF">LSTR_LSTR007322</name>
</gene>
<feature type="compositionally biased region" description="Acidic residues" evidence="12">
    <location>
        <begin position="238"/>
        <end position="250"/>
    </location>
</feature>
<dbReference type="GO" id="GO:0005634">
    <property type="term" value="C:nucleus"/>
    <property type="evidence" value="ECO:0007669"/>
    <property type="project" value="UniProtKB-SubCell"/>
</dbReference>
<feature type="compositionally biased region" description="Acidic residues" evidence="12">
    <location>
        <begin position="181"/>
        <end position="195"/>
    </location>
</feature>
<dbReference type="SMART" id="SM00980">
    <property type="entry name" value="THAP"/>
    <property type="match status" value="1"/>
</dbReference>
<name>A0A482WSM9_LAOST</name>
<evidence type="ECO:0000313" key="15">
    <source>
        <dbReference type="EMBL" id="RZF36619.1"/>
    </source>
</evidence>
<reference evidence="15 16" key="1">
    <citation type="journal article" date="2017" name="Gigascience">
        <title>Genome sequence of the small brown planthopper, Laodelphax striatellus.</title>
        <authorList>
            <person name="Zhu J."/>
            <person name="Jiang F."/>
            <person name="Wang X."/>
            <person name="Yang P."/>
            <person name="Bao Y."/>
            <person name="Zhao W."/>
            <person name="Wang W."/>
            <person name="Lu H."/>
            <person name="Wang Q."/>
            <person name="Cui N."/>
            <person name="Li J."/>
            <person name="Chen X."/>
            <person name="Luo L."/>
            <person name="Yu J."/>
            <person name="Kang L."/>
            <person name="Cui F."/>
        </authorList>
    </citation>
    <scope>NUCLEOTIDE SEQUENCE [LARGE SCALE GENOMIC DNA]</scope>
    <source>
        <strain evidence="15">Lst14</strain>
    </source>
</reference>
<feature type="compositionally biased region" description="Acidic residues" evidence="12">
    <location>
        <begin position="312"/>
        <end position="327"/>
    </location>
</feature>
<keyword evidence="16" id="KW-1185">Reference proteome</keyword>
<evidence type="ECO:0000256" key="1">
    <source>
        <dbReference type="ARBA" id="ARBA00004123"/>
    </source>
</evidence>
<feature type="domain" description="C2H2-type" evidence="13">
    <location>
        <begin position="456"/>
        <end position="483"/>
    </location>
</feature>
<evidence type="ECO:0000259" key="14">
    <source>
        <dbReference type="PROSITE" id="PS50950"/>
    </source>
</evidence>
<dbReference type="SUPFAM" id="SSF57667">
    <property type="entry name" value="beta-beta-alpha zinc fingers"/>
    <property type="match status" value="3"/>
</dbReference>
<dbReference type="OrthoDB" id="6077919at2759"/>
<evidence type="ECO:0000256" key="6">
    <source>
        <dbReference type="ARBA" id="ARBA00023015"/>
    </source>
</evidence>
<feature type="compositionally biased region" description="Basic and acidic residues" evidence="12">
    <location>
        <begin position="328"/>
        <end position="338"/>
    </location>
</feature>
<feature type="domain" description="C2H2-type" evidence="13">
    <location>
        <begin position="400"/>
        <end position="427"/>
    </location>
</feature>
<evidence type="ECO:0000256" key="7">
    <source>
        <dbReference type="ARBA" id="ARBA00023125"/>
    </source>
</evidence>
<dbReference type="Proteomes" id="UP000291343">
    <property type="component" value="Unassembled WGS sequence"/>
</dbReference>
<feature type="compositionally biased region" description="Basic and acidic residues" evidence="12">
    <location>
        <begin position="648"/>
        <end position="658"/>
    </location>
</feature>
<keyword evidence="2" id="KW-0479">Metal-binding</keyword>
<dbReference type="AlphaFoldDB" id="A0A482WSM9"/>
<dbReference type="SUPFAM" id="SSF57716">
    <property type="entry name" value="Glucocorticoid receptor-like (DNA-binding domain)"/>
    <property type="match status" value="1"/>
</dbReference>
<keyword evidence="4 10" id="KW-0863">Zinc-finger</keyword>
<dbReference type="InterPro" id="IPR036236">
    <property type="entry name" value="Znf_C2H2_sf"/>
</dbReference>
<feature type="compositionally biased region" description="Basic residues" evidence="12">
    <location>
        <begin position="506"/>
        <end position="516"/>
    </location>
</feature>
<protein>
    <submittedName>
        <fullName evidence="15">Uncharacterized protein</fullName>
    </submittedName>
</protein>
<evidence type="ECO:0000256" key="8">
    <source>
        <dbReference type="ARBA" id="ARBA00023163"/>
    </source>
</evidence>
<dbReference type="Pfam" id="PF13912">
    <property type="entry name" value="zf-C2H2_6"/>
    <property type="match status" value="1"/>
</dbReference>
<keyword evidence="6" id="KW-0805">Transcription regulation</keyword>
<evidence type="ECO:0000256" key="9">
    <source>
        <dbReference type="ARBA" id="ARBA00023242"/>
    </source>
</evidence>
<dbReference type="EMBL" id="QKKF02026138">
    <property type="protein sequence ID" value="RZF36619.1"/>
    <property type="molecule type" value="Genomic_DNA"/>
</dbReference>
<feature type="domain" description="C2H2-type" evidence="13">
    <location>
        <begin position="595"/>
        <end position="623"/>
    </location>
</feature>
<dbReference type="PANTHER" id="PTHR47772">
    <property type="entry name" value="ZINC FINGER PROTEIN 200"/>
    <property type="match status" value="1"/>
</dbReference>
<dbReference type="Pfam" id="PF00096">
    <property type="entry name" value="zf-C2H2"/>
    <property type="match status" value="2"/>
</dbReference>
<dbReference type="PROSITE" id="PS50157">
    <property type="entry name" value="ZINC_FINGER_C2H2_2"/>
    <property type="match status" value="9"/>
</dbReference>
<comment type="subcellular location">
    <subcellularLocation>
        <location evidence="1">Nucleus</location>
    </subcellularLocation>
</comment>
<evidence type="ECO:0000256" key="10">
    <source>
        <dbReference type="PROSITE-ProRule" id="PRU00042"/>
    </source>
</evidence>
<dbReference type="GO" id="GO:0003677">
    <property type="term" value="F:DNA binding"/>
    <property type="evidence" value="ECO:0007669"/>
    <property type="project" value="UniProtKB-UniRule"/>
</dbReference>
<keyword evidence="8" id="KW-0804">Transcription</keyword>
<feature type="domain" description="C2H2-type" evidence="13">
    <location>
        <begin position="563"/>
        <end position="590"/>
    </location>
</feature>
<evidence type="ECO:0000256" key="12">
    <source>
        <dbReference type="SAM" id="MobiDB-lite"/>
    </source>
</evidence>
<feature type="region of interest" description="Disordered" evidence="12">
    <location>
        <begin position="506"/>
        <end position="527"/>
    </location>
</feature>
<dbReference type="SMART" id="SM00355">
    <property type="entry name" value="ZnF_C2H2"/>
    <property type="match status" value="9"/>
</dbReference>
<dbReference type="PROSITE" id="PS00028">
    <property type="entry name" value="ZINC_FINGER_C2H2_1"/>
    <property type="match status" value="8"/>
</dbReference>
<feature type="domain" description="C2H2-type" evidence="13">
    <location>
        <begin position="355"/>
        <end position="382"/>
    </location>
</feature>
<feature type="domain" description="C2H2-type" evidence="13">
    <location>
        <begin position="428"/>
        <end position="455"/>
    </location>
</feature>
<comment type="caution">
    <text evidence="15">The sequence shown here is derived from an EMBL/GenBank/DDBJ whole genome shotgun (WGS) entry which is preliminary data.</text>
</comment>
<evidence type="ECO:0000313" key="16">
    <source>
        <dbReference type="Proteomes" id="UP000291343"/>
    </source>
</evidence>
<organism evidence="15 16">
    <name type="scientific">Laodelphax striatellus</name>
    <name type="common">Small brown planthopper</name>
    <name type="synonym">Delphax striatella</name>
    <dbReference type="NCBI Taxonomy" id="195883"/>
    <lineage>
        <taxon>Eukaryota</taxon>
        <taxon>Metazoa</taxon>
        <taxon>Ecdysozoa</taxon>
        <taxon>Arthropoda</taxon>
        <taxon>Hexapoda</taxon>
        <taxon>Insecta</taxon>
        <taxon>Pterygota</taxon>
        <taxon>Neoptera</taxon>
        <taxon>Paraneoptera</taxon>
        <taxon>Hemiptera</taxon>
        <taxon>Auchenorrhyncha</taxon>
        <taxon>Fulgoroidea</taxon>
        <taxon>Delphacidae</taxon>
        <taxon>Criomorphinae</taxon>
        <taxon>Laodelphax</taxon>
    </lineage>
</organism>
<dbReference type="InterPro" id="IPR006612">
    <property type="entry name" value="THAP_Znf"/>
</dbReference>
<feature type="region of interest" description="Disordered" evidence="12">
    <location>
        <begin position="235"/>
        <end position="338"/>
    </location>
</feature>
<keyword evidence="7 11" id="KW-0238">DNA-binding</keyword>
<evidence type="ECO:0000256" key="3">
    <source>
        <dbReference type="ARBA" id="ARBA00022737"/>
    </source>
</evidence>
<feature type="domain" description="C2H2-type" evidence="13">
    <location>
        <begin position="535"/>
        <end position="562"/>
    </location>
</feature>
<dbReference type="InterPro" id="IPR013087">
    <property type="entry name" value="Znf_C2H2_type"/>
</dbReference>
<keyword evidence="3" id="KW-0677">Repeat</keyword>
<dbReference type="STRING" id="195883.A0A482WSM9"/>
<feature type="domain" description="C2H2-type" evidence="13">
    <location>
        <begin position="483"/>
        <end position="510"/>
    </location>
</feature>
<keyword evidence="5" id="KW-0862">Zinc</keyword>
<dbReference type="Gene3D" id="3.30.160.60">
    <property type="entry name" value="Classic Zinc Finger"/>
    <property type="match status" value="6"/>
</dbReference>
<feature type="compositionally biased region" description="Basic and acidic residues" evidence="12">
    <location>
        <begin position="159"/>
        <end position="168"/>
    </location>
</feature>
<dbReference type="Pfam" id="PF05485">
    <property type="entry name" value="THAP"/>
    <property type="match status" value="1"/>
</dbReference>
<evidence type="ECO:0000256" key="11">
    <source>
        <dbReference type="PROSITE-ProRule" id="PRU00309"/>
    </source>
</evidence>
<feature type="domain" description="C2H2-type" evidence="13">
    <location>
        <begin position="627"/>
        <end position="655"/>
    </location>
</feature>
<dbReference type="GO" id="GO:0008270">
    <property type="term" value="F:zinc ion binding"/>
    <property type="evidence" value="ECO:0007669"/>
    <property type="project" value="UniProtKB-KW"/>
</dbReference>
<dbReference type="InterPro" id="IPR050636">
    <property type="entry name" value="C2H2-ZF_domain-containing"/>
</dbReference>
<feature type="region of interest" description="Disordered" evidence="12">
    <location>
        <begin position="648"/>
        <end position="671"/>
    </location>
</feature>
<dbReference type="PANTHER" id="PTHR47772:SF13">
    <property type="entry name" value="GASTRULA ZINC FINGER PROTEIN XLCGF49.1-LIKE-RELATED"/>
    <property type="match status" value="1"/>
</dbReference>
<accession>A0A482WSM9</accession>
<evidence type="ECO:0000259" key="13">
    <source>
        <dbReference type="PROSITE" id="PS50157"/>
    </source>
</evidence>
<dbReference type="PROSITE" id="PS50950">
    <property type="entry name" value="ZF_THAP"/>
    <property type="match status" value="1"/>
</dbReference>